<dbReference type="GO" id="GO:0016491">
    <property type="term" value="F:oxidoreductase activity"/>
    <property type="evidence" value="ECO:0007669"/>
    <property type="project" value="UniProtKB-KW"/>
</dbReference>
<dbReference type="Pfam" id="PF02852">
    <property type="entry name" value="Pyr_redox_dim"/>
    <property type="match status" value="1"/>
</dbReference>
<evidence type="ECO:0000256" key="2">
    <source>
        <dbReference type="ARBA" id="ARBA00009130"/>
    </source>
</evidence>
<keyword evidence="4" id="KW-0274">FAD</keyword>
<dbReference type="InterPro" id="IPR016156">
    <property type="entry name" value="FAD/NAD-linked_Rdtase_dimer_sf"/>
</dbReference>
<dbReference type="InterPro" id="IPR023753">
    <property type="entry name" value="FAD/NAD-binding_dom"/>
</dbReference>
<dbReference type="EMBL" id="CP002959">
    <property type="protein sequence ID" value="AFM10902.1"/>
    <property type="molecule type" value="Genomic_DNA"/>
</dbReference>
<feature type="domain" description="Rhodanese" evidence="7">
    <location>
        <begin position="491"/>
        <end position="548"/>
    </location>
</feature>
<evidence type="ECO:0000256" key="6">
    <source>
        <dbReference type="ARBA" id="ARBA00023284"/>
    </source>
</evidence>
<dbReference type="HOGENOM" id="CLU_003291_1_2_12"/>
<dbReference type="Gene3D" id="3.40.250.10">
    <property type="entry name" value="Rhodanese-like domain"/>
    <property type="match status" value="1"/>
</dbReference>
<keyword evidence="5" id="KW-0560">Oxidoreductase</keyword>
<evidence type="ECO:0000313" key="8">
    <source>
        <dbReference type="EMBL" id="AFM10902.1"/>
    </source>
</evidence>
<evidence type="ECO:0000256" key="1">
    <source>
        <dbReference type="ARBA" id="ARBA00001974"/>
    </source>
</evidence>
<dbReference type="InterPro" id="IPR036873">
    <property type="entry name" value="Rhodanese-like_dom_sf"/>
</dbReference>
<protein>
    <submittedName>
        <fullName evidence="8">FAD-dependent pyridine nucleotide-disulfide oxidoreductase</fullName>
    </submittedName>
</protein>
<dbReference type="PRINTS" id="PR00411">
    <property type="entry name" value="PNDRDTASEI"/>
</dbReference>
<dbReference type="PANTHER" id="PTHR43429">
    <property type="entry name" value="PYRIDINE NUCLEOTIDE-DISULFIDE OXIDOREDUCTASE DOMAIN-CONTAINING"/>
    <property type="match status" value="1"/>
</dbReference>
<evidence type="ECO:0000256" key="4">
    <source>
        <dbReference type="ARBA" id="ARBA00022827"/>
    </source>
</evidence>
<dbReference type="SUPFAM" id="SSF52821">
    <property type="entry name" value="Rhodanese/Cell cycle control phosphatase"/>
    <property type="match status" value="1"/>
</dbReference>
<dbReference type="STRING" id="869212.Turpa_0242"/>
<dbReference type="InterPro" id="IPR050260">
    <property type="entry name" value="FAD-bd_OxRdtase"/>
</dbReference>
<dbReference type="InterPro" id="IPR001763">
    <property type="entry name" value="Rhodanese-like_dom"/>
</dbReference>
<gene>
    <name evidence="8" type="ordered locus">Turpa_0242</name>
</gene>
<dbReference type="PANTHER" id="PTHR43429:SF1">
    <property type="entry name" value="NAD(P)H SULFUR OXIDOREDUCTASE (COA-DEPENDENT)"/>
    <property type="match status" value="1"/>
</dbReference>
<proteinExistence type="inferred from homology"/>
<evidence type="ECO:0000256" key="5">
    <source>
        <dbReference type="ARBA" id="ARBA00023002"/>
    </source>
</evidence>
<reference evidence="8 9" key="1">
    <citation type="submission" date="2012-06" db="EMBL/GenBank/DDBJ databases">
        <title>The complete chromosome of genome of Turneriella parva DSM 21527.</title>
        <authorList>
            <consortium name="US DOE Joint Genome Institute (JGI-PGF)"/>
            <person name="Lucas S."/>
            <person name="Han J."/>
            <person name="Lapidus A."/>
            <person name="Bruce D."/>
            <person name="Goodwin L."/>
            <person name="Pitluck S."/>
            <person name="Peters L."/>
            <person name="Kyrpides N."/>
            <person name="Mavromatis K."/>
            <person name="Ivanova N."/>
            <person name="Mikhailova N."/>
            <person name="Chertkov O."/>
            <person name="Detter J.C."/>
            <person name="Tapia R."/>
            <person name="Han C."/>
            <person name="Land M."/>
            <person name="Hauser L."/>
            <person name="Markowitz V."/>
            <person name="Cheng J.-F."/>
            <person name="Hugenholtz P."/>
            <person name="Woyke T."/>
            <person name="Wu D."/>
            <person name="Gronow S."/>
            <person name="Wellnitz S."/>
            <person name="Brambilla E."/>
            <person name="Klenk H.-P."/>
            <person name="Eisen J.A."/>
        </authorList>
    </citation>
    <scope>NUCLEOTIDE SEQUENCE [LARGE SCALE GENOMIC DNA]</scope>
    <source>
        <strain evidence="9">ATCC BAA-1111 / DSM 21527 / NCTC 11395 / H</strain>
    </source>
</reference>
<dbReference type="Pfam" id="PF07992">
    <property type="entry name" value="Pyr_redox_2"/>
    <property type="match status" value="1"/>
</dbReference>
<dbReference type="RefSeq" id="WP_014801423.1">
    <property type="nucleotide sequence ID" value="NC_018020.1"/>
</dbReference>
<dbReference type="Proteomes" id="UP000006048">
    <property type="component" value="Chromosome"/>
</dbReference>
<dbReference type="SUPFAM" id="SSF51905">
    <property type="entry name" value="FAD/NAD(P)-binding domain"/>
    <property type="match status" value="1"/>
</dbReference>
<sequence length="550" mass="59463">MPPKKKSKSSSAKTIVVVGAALAGPTAAARAREVDEHARIILLERNTRVSYAMTGLSLHLSGEVASLEELNREREDFFQSVYNIEVRTRTEVVQLEAKKKLLHLRDEKGDSTLPYDRLIFAAGASSLHPIGLKAAENFRYFRTLDDLAAIRAQLDSGARRFVILGGGSMGAEALDGLVRGGADVTLVEKKLRFLPDYAPEISSIATAAQEHKARIVAGFKHTDFEYKDNRIVAVKVDGMRIDTDFVVGAIGVRPRTELLKKAGVRLLGDGSIAVNERCETNVKDVYACSICVSVPDGKEHVYIPQAAVSDKTAQVAGENAAGGKAVLRSMTASQIIRLPGIEVGRVGLTCSQAMRKFGKANIGSVFVHGRNTEPYMPGSEGISLKLFYHRKKKQVIALEAAGKDIKSRLDTVAAALAGGLTLNQLAMLDLAYTPAYGTARDALNVAATVALQKEAGLTATTSYEEIRAARAKYFVVDVSLKARHAGFHDMHIPLERLRESTGQLAEKFKKSRAKIVATLSESGRRGHLAMRILKARGFTAVNILGGKKTS</sequence>
<dbReference type="PROSITE" id="PS50206">
    <property type="entry name" value="RHODANESE_3"/>
    <property type="match status" value="1"/>
</dbReference>
<organism evidence="8 9">
    <name type="scientific">Turneriella parva (strain ATCC BAA-1111 / DSM 21527 / NCTC 11395 / H)</name>
    <name type="common">Leptospira parva</name>
    <dbReference type="NCBI Taxonomy" id="869212"/>
    <lineage>
        <taxon>Bacteria</taxon>
        <taxon>Pseudomonadati</taxon>
        <taxon>Spirochaetota</taxon>
        <taxon>Spirochaetia</taxon>
        <taxon>Leptospirales</taxon>
        <taxon>Leptospiraceae</taxon>
        <taxon>Turneriella</taxon>
    </lineage>
</organism>
<dbReference type="InterPro" id="IPR036188">
    <property type="entry name" value="FAD/NAD-bd_sf"/>
</dbReference>
<name>I4B0U5_TURPD</name>
<dbReference type="Gene3D" id="3.50.50.60">
    <property type="entry name" value="FAD/NAD(P)-binding domain"/>
    <property type="match status" value="2"/>
</dbReference>
<evidence type="ECO:0000259" key="7">
    <source>
        <dbReference type="PROSITE" id="PS50206"/>
    </source>
</evidence>
<keyword evidence="3" id="KW-0285">Flavoprotein</keyword>
<dbReference type="InterPro" id="IPR004099">
    <property type="entry name" value="Pyr_nucl-diS_OxRdtase_dimer"/>
</dbReference>
<comment type="similarity">
    <text evidence="2">Belongs to the class-III pyridine nucleotide-disulfide oxidoreductase family.</text>
</comment>
<dbReference type="PRINTS" id="PR00368">
    <property type="entry name" value="FADPNR"/>
</dbReference>
<keyword evidence="9" id="KW-1185">Reference proteome</keyword>
<comment type="cofactor">
    <cofactor evidence="1">
        <name>FAD</name>
        <dbReference type="ChEBI" id="CHEBI:57692"/>
    </cofactor>
</comment>
<dbReference type="SUPFAM" id="SSF55424">
    <property type="entry name" value="FAD/NAD-linked reductases, dimerisation (C-terminal) domain"/>
    <property type="match status" value="1"/>
</dbReference>
<keyword evidence="6" id="KW-0676">Redox-active center</keyword>
<dbReference type="AlphaFoldDB" id="I4B0U5"/>
<accession>I4B0U5</accession>
<evidence type="ECO:0000256" key="3">
    <source>
        <dbReference type="ARBA" id="ARBA00022630"/>
    </source>
</evidence>
<dbReference type="KEGG" id="tpx:Turpa_0242"/>
<evidence type="ECO:0000313" key="9">
    <source>
        <dbReference type="Proteomes" id="UP000006048"/>
    </source>
</evidence>